<dbReference type="InterPro" id="IPR031107">
    <property type="entry name" value="Small_HSP"/>
</dbReference>
<evidence type="ECO:0000313" key="5">
    <source>
        <dbReference type="EMBL" id="HHM96677.1"/>
    </source>
</evidence>
<name>A0A7C1K2S5_THERO</name>
<evidence type="ECO:0000256" key="2">
    <source>
        <dbReference type="RuleBase" id="RU003616"/>
    </source>
</evidence>
<comment type="caution">
    <text evidence="4">The sequence shown here is derived from an EMBL/GenBank/DDBJ whole genome shotgun (WGS) entry which is preliminary data.</text>
</comment>
<feature type="domain" description="SHSP" evidence="3">
    <location>
        <begin position="30"/>
        <end position="142"/>
    </location>
</feature>
<evidence type="ECO:0000313" key="4">
    <source>
        <dbReference type="EMBL" id="HEF64282.1"/>
    </source>
</evidence>
<dbReference type="CDD" id="cd06464">
    <property type="entry name" value="ACD_sHsps-like"/>
    <property type="match status" value="1"/>
</dbReference>
<dbReference type="InterPro" id="IPR008978">
    <property type="entry name" value="HSP20-like_chaperone"/>
</dbReference>
<dbReference type="PANTHER" id="PTHR11527">
    <property type="entry name" value="HEAT-SHOCK PROTEIN 20 FAMILY MEMBER"/>
    <property type="match status" value="1"/>
</dbReference>
<evidence type="ECO:0000256" key="1">
    <source>
        <dbReference type="PROSITE-ProRule" id="PRU00285"/>
    </source>
</evidence>
<dbReference type="EMBL" id="DSJL01000002">
    <property type="protein sequence ID" value="HEF64282.1"/>
    <property type="molecule type" value="Genomic_DNA"/>
</dbReference>
<comment type="similarity">
    <text evidence="1 2">Belongs to the small heat shock protein (HSP20) family.</text>
</comment>
<dbReference type="InterPro" id="IPR002068">
    <property type="entry name" value="A-crystallin/Hsp20_dom"/>
</dbReference>
<gene>
    <name evidence="5" type="ORF">ENM21_05635</name>
    <name evidence="4" type="ORF">ENP47_01530</name>
</gene>
<accession>A0A7C1K2S5</accession>
<organism evidence="4">
    <name type="scientific">Thermomicrobium roseum</name>
    <dbReference type="NCBI Taxonomy" id="500"/>
    <lineage>
        <taxon>Bacteria</taxon>
        <taxon>Pseudomonadati</taxon>
        <taxon>Thermomicrobiota</taxon>
        <taxon>Thermomicrobia</taxon>
        <taxon>Thermomicrobiales</taxon>
        <taxon>Thermomicrobiaceae</taxon>
        <taxon>Thermomicrobium</taxon>
    </lineage>
</organism>
<dbReference type="PROSITE" id="PS01031">
    <property type="entry name" value="SHSP"/>
    <property type="match status" value="1"/>
</dbReference>
<protein>
    <submittedName>
        <fullName evidence="4">Hsp20/alpha crystallin family protein</fullName>
    </submittedName>
</protein>
<proteinExistence type="inferred from homology"/>
<sequence length="143" mass="16523">MSITAWNPWRELEAVRERFDRLFSELARWRGGEELGIPLDVQETDDAIIVRASLPGVRPEDISVELRQGVLTIRAETREEREESKGTWHIRERRVGSAYRAITLPAPVREDEAQATYEHGVLEIRIPKAEAAERRRIPVQVRS</sequence>
<dbReference type="Gene3D" id="2.60.40.790">
    <property type="match status" value="1"/>
</dbReference>
<dbReference type="EMBL" id="DRWX01000264">
    <property type="protein sequence ID" value="HHM96677.1"/>
    <property type="molecule type" value="Genomic_DNA"/>
</dbReference>
<evidence type="ECO:0000259" key="3">
    <source>
        <dbReference type="PROSITE" id="PS01031"/>
    </source>
</evidence>
<dbReference type="SUPFAM" id="SSF49764">
    <property type="entry name" value="HSP20-like chaperones"/>
    <property type="match status" value="1"/>
</dbReference>
<dbReference type="Pfam" id="PF00011">
    <property type="entry name" value="HSP20"/>
    <property type="match status" value="1"/>
</dbReference>
<reference evidence="4" key="1">
    <citation type="journal article" date="2020" name="mSystems">
        <title>Genome- and Community-Level Interaction Insights into Carbon Utilization and Element Cycling Functions of Hydrothermarchaeota in Hydrothermal Sediment.</title>
        <authorList>
            <person name="Zhou Z."/>
            <person name="Liu Y."/>
            <person name="Xu W."/>
            <person name="Pan J."/>
            <person name="Luo Z.H."/>
            <person name="Li M."/>
        </authorList>
    </citation>
    <scope>NUCLEOTIDE SEQUENCE [LARGE SCALE GENOMIC DNA]</scope>
    <source>
        <strain evidence="5">SpSt-1065</strain>
        <strain evidence="4">SpSt-222</strain>
    </source>
</reference>
<dbReference type="AlphaFoldDB" id="A0A7C1K2S5"/>